<name>A0A1W1V451_DESTI</name>
<dbReference type="SUPFAM" id="SSF53784">
    <property type="entry name" value="Phosphofructokinase"/>
    <property type="match status" value="1"/>
</dbReference>
<evidence type="ECO:0000313" key="10">
    <source>
        <dbReference type="Proteomes" id="UP000192731"/>
    </source>
</evidence>
<reference evidence="9 10" key="1">
    <citation type="submission" date="2017-04" db="EMBL/GenBank/DDBJ databases">
        <authorList>
            <person name="Afonso C.L."/>
            <person name="Miller P.J."/>
            <person name="Scott M.A."/>
            <person name="Spackman E."/>
            <person name="Goraichik I."/>
            <person name="Dimitrov K.M."/>
            <person name="Suarez D.L."/>
            <person name="Swayne D.E."/>
        </authorList>
    </citation>
    <scope>NUCLEOTIDE SEQUENCE [LARGE SCALE GENOMIC DNA]</scope>
    <source>
        <strain evidence="9 10">DSM 11270</strain>
    </source>
</reference>
<evidence type="ECO:0000256" key="2">
    <source>
        <dbReference type="ARBA" id="ARBA00022679"/>
    </source>
</evidence>
<comment type="catalytic activity">
    <reaction evidence="6">
        <text>beta-D-fructose 6-phosphate + diphosphate = beta-D-fructose 1,6-bisphosphate + phosphate + H(+)</text>
        <dbReference type="Rhea" id="RHEA:13613"/>
        <dbReference type="ChEBI" id="CHEBI:15378"/>
        <dbReference type="ChEBI" id="CHEBI:32966"/>
        <dbReference type="ChEBI" id="CHEBI:33019"/>
        <dbReference type="ChEBI" id="CHEBI:43474"/>
        <dbReference type="ChEBI" id="CHEBI:57634"/>
        <dbReference type="EC" id="2.7.1.90"/>
    </reaction>
</comment>
<dbReference type="PIRSF" id="PIRSF036483">
    <property type="entry name" value="PFK_XF0274"/>
    <property type="match status" value="1"/>
</dbReference>
<comment type="similarity">
    <text evidence="6">Belongs to the phosphofructokinase type A (PFKA) family. PPi-dependent PFK group II subfamily. Clade 'B2' sub-subfamily.</text>
</comment>
<dbReference type="GO" id="GO:0046872">
    <property type="term" value="F:metal ion binding"/>
    <property type="evidence" value="ECO:0007669"/>
    <property type="project" value="UniProtKB-KW"/>
</dbReference>
<keyword evidence="6" id="KW-0324">Glycolysis</keyword>
<feature type="coiled-coil region" evidence="7">
    <location>
        <begin position="1"/>
        <end position="28"/>
    </location>
</feature>
<keyword evidence="4 6" id="KW-0418">Kinase</keyword>
<evidence type="ECO:0000256" key="7">
    <source>
        <dbReference type="SAM" id="Coils"/>
    </source>
</evidence>
<dbReference type="UniPathway" id="UPA00109">
    <property type="reaction ID" value="UER00182"/>
</dbReference>
<comment type="pathway">
    <text evidence="6">Carbohydrate degradation; glycolysis; D-glyceraldehyde 3-phosphate and glycerone phosphate from D-glucose: step 3/4.</text>
</comment>
<dbReference type="RefSeq" id="WP_159446272.1">
    <property type="nucleotide sequence ID" value="NZ_FWWT01000015.1"/>
</dbReference>
<dbReference type="AlphaFoldDB" id="A0A1W1V451"/>
<keyword evidence="10" id="KW-1185">Reference proteome</keyword>
<dbReference type="Pfam" id="PF00365">
    <property type="entry name" value="PFK"/>
    <property type="match status" value="1"/>
</dbReference>
<evidence type="ECO:0000256" key="4">
    <source>
        <dbReference type="ARBA" id="ARBA00022777"/>
    </source>
</evidence>
<feature type="domain" description="Phosphofructokinase" evidence="8">
    <location>
        <begin position="29"/>
        <end position="330"/>
    </location>
</feature>
<sequence>MEKEQEVNENKQELNENKKEAHEKLQGNLLIGQGGGPTSVINASLAGILSKAKQNEGIHNIFGLQNGLEGIFVKELFTLSKEDDEFIEKLKYTPGAILGSSSYKVDDPDKEAELIKFFKDNNIKYFIYIGGQDSMKSLDHISKVAKKSEYDLKVIGVPKAIDNDIPITDHCPGYASAARFIAESTIGAGRDLEATKSYDDVAIMEVMGRNSGWLAAASSLGRKTVDDAPHLIYLPEKEFNEEKFLQDVKEIYEELQFIFIVISEGIKDTEGKLIADKDPEGPAKYLTKLLYQEMGLKGRVHKLGAMQRSFAFSTSQIDVDEAFMVGQQAVTDLENGWSDIMITLDRASGKDYYVVTGRTHLAEAIKETKNMPKYLINPEGNFVTYAYYQYAYPLLGKELPNLARLSGIPVILT</sequence>
<keyword evidence="3 6" id="KW-0479">Metal-binding</keyword>
<feature type="binding site" evidence="6">
    <location>
        <position position="264"/>
    </location>
    <ligand>
        <name>substrate</name>
    </ligand>
</feature>
<evidence type="ECO:0000256" key="6">
    <source>
        <dbReference type="HAMAP-Rule" id="MF_01978"/>
    </source>
</evidence>
<evidence type="ECO:0000313" key="9">
    <source>
        <dbReference type="EMBL" id="SMB88060.1"/>
    </source>
</evidence>
<dbReference type="Gene3D" id="3.40.50.450">
    <property type="match status" value="1"/>
</dbReference>
<evidence type="ECO:0000256" key="1">
    <source>
        <dbReference type="ARBA" id="ARBA00001946"/>
    </source>
</evidence>
<dbReference type="InterPro" id="IPR011404">
    <property type="entry name" value="PPi-PFK"/>
</dbReference>
<evidence type="ECO:0000256" key="3">
    <source>
        <dbReference type="ARBA" id="ARBA00022723"/>
    </source>
</evidence>
<dbReference type="Gene3D" id="3.40.50.460">
    <property type="entry name" value="Phosphofructokinase domain"/>
    <property type="match status" value="1"/>
</dbReference>
<comment type="subunit">
    <text evidence="6">Homodimer.</text>
</comment>
<keyword evidence="6" id="KW-0963">Cytoplasm</keyword>
<dbReference type="EMBL" id="FWWT01000015">
    <property type="protein sequence ID" value="SMB88060.1"/>
    <property type="molecule type" value="Genomic_DNA"/>
</dbReference>
<comment type="function">
    <text evidence="6">Catalyzes the phosphorylation of D-fructose 6-phosphate, the first committing step of glycolysis. Uses inorganic phosphate (PPi) as phosphoryl donor instead of ATP like common ATP-dependent phosphofructokinases (ATP-PFKs), which renders the reaction reversible, and can thus function both in glycolysis and gluconeogenesis. Consistently, PPi-PFK can replace the enzymes of both the forward (ATP-PFK) and reverse (fructose-bisphosphatase (FBPase)) reactions.</text>
</comment>
<dbReference type="GO" id="GO:0005737">
    <property type="term" value="C:cytoplasm"/>
    <property type="evidence" value="ECO:0007669"/>
    <property type="project" value="UniProtKB-SubCell"/>
</dbReference>
<comment type="caution">
    <text evidence="6">Lacks conserved residue(s) required for the propagation of feature annotation.</text>
</comment>
<comment type="subcellular location">
    <subcellularLocation>
        <location evidence="6">Cytoplasm</location>
    </subcellularLocation>
</comment>
<gene>
    <name evidence="6" type="primary">pfp</name>
    <name evidence="9" type="ORF">SAMN00017405_1826</name>
</gene>
<evidence type="ECO:0000256" key="5">
    <source>
        <dbReference type="ARBA" id="ARBA00022842"/>
    </source>
</evidence>
<dbReference type="GO" id="GO:0003872">
    <property type="term" value="F:6-phosphofructokinase activity"/>
    <property type="evidence" value="ECO:0007669"/>
    <property type="project" value="UniProtKB-UniRule"/>
</dbReference>
<feature type="site" description="Important for catalytic activity and substrate specificity; stabilizes the transition state when the phosphoryl donor is PPi; prevents ATP from binding by mimicking the alpha-phosphate group of ATP" evidence="6">
    <location>
        <position position="133"/>
    </location>
</feature>
<dbReference type="STRING" id="656914.SAMN00017405_1826"/>
<keyword evidence="7" id="KW-0175">Coiled coil</keyword>
<dbReference type="NCBIfam" id="NF010675">
    <property type="entry name" value="PRK14072.1"/>
    <property type="match status" value="1"/>
</dbReference>
<dbReference type="OrthoDB" id="9802503at2"/>
<dbReference type="GO" id="GO:0047334">
    <property type="term" value="F:diphosphate-fructose-6-phosphate 1-phosphotransferase activity"/>
    <property type="evidence" value="ECO:0007669"/>
    <property type="project" value="UniProtKB-EC"/>
</dbReference>
<dbReference type="GO" id="GO:0006002">
    <property type="term" value="P:fructose 6-phosphate metabolic process"/>
    <property type="evidence" value="ECO:0007669"/>
    <property type="project" value="InterPro"/>
</dbReference>
<dbReference type="InterPro" id="IPR050929">
    <property type="entry name" value="PFKA"/>
</dbReference>
<dbReference type="HAMAP" id="MF_01978">
    <property type="entry name" value="Phosphofructokinase_II_B2"/>
    <property type="match status" value="1"/>
</dbReference>
<dbReference type="InterPro" id="IPR000023">
    <property type="entry name" value="Phosphofructokinase_dom"/>
</dbReference>
<accession>A0A1W1V451</accession>
<organism evidence="9 10">
    <name type="scientific">Desulfonispora thiosulfatigenes DSM 11270</name>
    <dbReference type="NCBI Taxonomy" id="656914"/>
    <lineage>
        <taxon>Bacteria</taxon>
        <taxon>Bacillati</taxon>
        <taxon>Bacillota</taxon>
        <taxon>Clostridia</taxon>
        <taxon>Eubacteriales</taxon>
        <taxon>Peptococcaceae</taxon>
        <taxon>Desulfonispora</taxon>
    </lineage>
</organism>
<feature type="binding site" evidence="6">
    <location>
        <begin position="207"/>
        <end position="209"/>
    </location>
    <ligand>
        <name>substrate</name>
    </ligand>
</feature>
<feature type="active site" description="Proton acceptor" evidence="6">
    <location>
        <position position="162"/>
    </location>
</feature>
<feature type="binding site" evidence="6">
    <location>
        <position position="36"/>
    </location>
    <ligand>
        <name>diphosphate</name>
        <dbReference type="ChEBI" id="CHEBI:33019"/>
    </ligand>
</feature>
<keyword evidence="2 6" id="KW-0808">Transferase</keyword>
<keyword evidence="5 6" id="KW-0460">Magnesium</keyword>
<evidence type="ECO:0000259" key="8">
    <source>
        <dbReference type="Pfam" id="PF00365"/>
    </source>
</evidence>
<comment type="activity regulation">
    <text evidence="6">Non-allosteric.</text>
</comment>
<dbReference type="InterPro" id="IPR022953">
    <property type="entry name" value="ATP_PFK"/>
</dbReference>
<comment type="cofactor">
    <cofactor evidence="1 6">
        <name>Mg(2+)</name>
        <dbReference type="ChEBI" id="CHEBI:18420"/>
    </cofactor>
</comment>
<proteinExistence type="inferred from homology"/>
<protein>
    <recommendedName>
        <fullName evidence="6">Pyrophosphate--fructose 6-phosphate 1-phosphotransferase</fullName>
        <ecNumber evidence="6">2.7.1.90</ecNumber>
    </recommendedName>
    <alternativeName>
        <fullName evidence="6">6-phosphofructokinase, pyrophosphate dependent</fullName>
    </alternativeName>
    <alternativeName>
        <fullName evidence="6">PPi-dependent phosphofructokinase</fullName>
        <shortName evidence="6">PPi-PFK</shortName>
    </alternativeName>
    <alternativeName>
        <fullName evidence="6">Pyrophosphate-dependent 6-phosphofructose-1-kinase</fullName>
    </alternativeName>
</protein>
<feature type="site" description="Important for catalytic activity; stabilizes the transition state when the phosphoryl donor is PPi" evidence="6">
    <location>
        <position position="159"/>
    </location>
</feature>
<dbReference type="PANTHER" id="PTHR45770">
    <property type="entry name" value="ATP-DEPENDENT 6-PHOSPHOFRUCTOKINASE 1"/>
    <property type="match status" value="1"/>
</dbReference>
<dbReference type="EC" id="2.7.1.90" evidence="6"/>
<dbReference type="Proteomes" id="UP000192731">
    <property type="component" value="Unassembled WGS sequence"/>
</dbReference>
<dbReference type="PRINTS" id="PR00476">
    <property type="entry name" value="PHFRCTKINASE"/>
</dbReference>
<dbReference type="InterPro" id="IPR035966">
    <property type="entry name" value="PKF_sf"/>
</dbReference>